<sequence>MAFWLFLFLDGCLSQYCLLRFRQPCGAYSSCDEGKCVPGEVTESGAAFRELQMVQASLPPQGSRGHHHNQAARSQGFQRPSCAPVGVRNLVKVFWSRSWISTQYLLNILTICDNFNPHLIIFY</sequence>
<dbReference type="Ensembl" id="ENSCSAT00000008979.1">
    <property type="protein sequence ID" value="ENSCSAP00000007110.1"/>
    <property type="gene ID" value="ENSCSAG00000010890.1"/>
</dbReference>
<dbReference type="eggNOG" id="ENOG502TKV2">
    <property type="taxonomic scope" value="Eukaryota"/>
</dbReference>
<reference evidence="1 2" key="1">
    <citation type="submission" date="2014-03" db="EMBL/GenBank/DDBJ databases">
        <authorList>
            <person name="Warren W."/>
            <person name="Wilson R.K."/>
        </authorList>
    </citation>
    <scope>NUCLEOTIDE SEQUENCE</scope>
</reference>
<dbReference type="GeneTree" id="ENSGT00490000044184"/>
<reference evidence="1" key="2">
    <citation type="submission" date="2025-08" db="UniProtKB">
        <authorList>
            <consortium name="Ensembl"/>
        </authorList>
    </citation>
    <scope>IDENTIFICATION</scope>
</reference>
<dbReference type="Proteomes" id="UP000029965">
    <property type="component" value="Chromosome 21"/>
</dbReference>
<accession>A0A0D9RES1</accession>
<keyword evidence="2" id="KW-1185">Reference proteome</keyword>
<proteinExistence type="predicted"/>
<organism evidence="1 2">
    <name type="scientific">Chlorocebus sabaeus</name>
    <name type="common">Green monkey</name>
    <name type="synonym">Simia sabaea</name>
    <dbReference type="NCBI Taxonomy" id="60711"/>
    <lineage>
        <taxon>Eukaryota</taxon>
        <taxon>Metazoa</taxon>
        <taxon>Chordata</taxon>
        <taxon>Craniata</taxon>
        <taxon>Vertebrata</taxon>
        <taxon>Euteleostomi</taxon>
        <taxon>Mammalia</taxon>
        <taxon>Eutheria</taxon>
        <taxon>Euarchontoglires</taxon>
        <taxon>Primates</taxon>
        <taxon>Haplorrhini</taxon>
        <taxon>Catarrhini</taxon>
        <taxon>Cercopithecidae</taxon>
        <taxon>Cercopithecinae</taxon>
        <taxon>Chlorocebus</taxon>
    </lineage>
</organism>
<dbReference type="OMA" id="NILTICD"/>
<dbReference type="EMBL" id="AQIB01019067">
    <property type="status" value="NOT_ANNOTATED_CDS"/>
    <property type="molecule type" value="Genomic_DNA"/>
</dbReference>
<dbReference type="AlphaFoldDB" id="A0A0D9RES1"/>
<evidence type="ECO:0000313" key="2">
    <source>
        <dbReference type="Proteomes" id="UP000029965"/>
    </source>
</evidence>
<protein>
    <submittedName>
        <fullName evidence="1">Uncharacterized protein</fullName>
    </submittedName>
</protein>
<reference evidence="1" key="3">
    <citation type="submission" date="2025-09" db="UniProtKB">
        <authorList>
            <consortium name="Ensembl"/>
        </authorList>
    </citation>
    <scope>IDENTIFICATION</scope>
</reference>
<dbReference type="Bgee" id="ENSCSAG00000010890">
    <property type="expression patterns" value="Expressed in liver"/>
</dbReference>
<name>A0A0D9RES1_CHLSB</name>
<evidence type="ECO:0000313" key="1">
    <source>
        <dbReference type="Ensembl" id="ENSCSAP00000007110.1"/>
    </source>
</evidence>